<sequence>MMKKNEVKKNGFIANKYKKNKLIKNGFFTNRHNKLLKLGVILGFSISFLLGGCVNQHPDKEQPSTKETVADKNSSEDGKNTTAKDNSSEDGENTTASDNSSTDGKDITADKNSSADIDINSMLEITDKYERAAVESAKEKVEKLGRNPRIIATSPATADICDKLNIDLAGVCSSTVSTIPSRYKNVKKIGTAMSPDMEIVSSVQPDWILSPSSLKSDLKPKYEAIDTEWAFLNLKSVQGMYRSIQELGIIFDREKEADSLINEFVAFYKKYKSENKTKSHPKVLILMGLPGSYIIATPNSYVGNLVELAGGENVYSDIKQEFLTVNTEDMKKKEPDIILRAAHAMPKQVIKMFNDDFKKNDIWKHFNAVKEGRVYDLSYDKFGMSATFKYKEALAELKQDFERR</sequence>
<dbReference type="Pfam" id="PF01497">
    <property type="entry name" value="Peripla_BP_2"/>
    <property type="match status" value="1"/>
</dbReference>
<dbReference type="PROSITE" id="PS50983">
    <property type="entry name" value="FE_B12_PBP"/>
    <property type="match status" value="1"/>
</dbReference>
<dbReference type="RefSeq" id="WP_055945467.1">
    <property type="nucleotide sequence ID" value="NZ_JAQDCV010000012.1"/>
</dbReference>
<evidence type="ECO:0000256" key="1">
    <source>
        <dbReference type="ARBA" id="ARBA00001970"/>
    </source>
</evidence>
<keyword evidence="8" id="KW-0732">Signal</keyword>
<keyword evidence="18" id="KW-1185">Reference proteome</keyword>
<organism evidence="17 18">
    <name type="scientific">Butyribacter intestini</name>
    <dbReference type="NCBI Taxonomy" id="1703332"/>
    <lineage>
        <taxon>Bacteria</taxon>
        <taxon>Bacillati</taxon>
        <taxon>Bacillota</taxon>
        <taxon>Clostridia</taxon>
        <taxon>Lachnospirales</taxon>
        <taxon>Lachnospiraceae</taxon>
        <taxon>Butyribacter</taxon>
    </lineage>
</organism>
<dbReference type="GO" id="GO:0071281">
    <property type="term" value="P:cellular response to iron ion"/>
    <property type="evidence" value="ECO:0007669"/>
    <property type="project" value="TreeGrafter"/>
</dbReference>
<dbReference type="AlphaFoldDB" id="A0AAW3JS70"/>
<evidence type="ECO:0000256" key="14">
    <source>
        <dbReference type="ARBA" id="ARBA00031463"/>
    </source>
</evidence>
<comment type="similarity">
    <text evidence="2">Belongs to the bacterial solute-binding protein 8 family.</text>
</comment>
<keyword evidence="12" id="KW-0449">Lipoprotein</keyword>
<evidence type="ECO:0000256" key="6">
    <source>
        <dbReference type="ARBA" id="ARBA00022617"/>
    </source>
</evidence>
<feature type="domain" description="Fe/B12 periplasmic-binding" evidence="16">
    <location>
        <begin position="149"/>
        <end position="404"/>
    </location>
</feature>
<evidence type="ECO:0000256" key="9">
    <source>
        <dbReference type="ARBA" id="ARBA00023004"/>
    </source>
</evidence>
<feature type="region of interest" description="Disordered" evidence="15">
    <location>
        <begin position="58"/>
        <end position="111"/>
    </location>
</feature>
<keyword evidence="6" id="KW-0349">Heme</keyword>
<evidence type="ECO:0000256" key="3">
    <source>
        <dbReference type="ARBA" id="ARBA00015862"/>
    </source>
</evidence>
<dbReference type="Proteomes" id="UP000050833">
    <property type="component" value="Unassembled WGS sequence"/>
</dbReference>
<evidence type="ECO:0000256" key="13">
    <source>
        <dbReference type="ARBA" id="ARBA00031148"/>
    </source>
</evidence>
<evidence type="ECO:0000256" key="4">
    <source>
        <dbReference type="ARBA" id="ARBA00022448"/>
    </source>
</evidence>
<dbReference type="InterPro" id="IPR002491">
    <property type="entry name" value="ABC_transptr_periplasmic_BD"/>
</dbReference>
<gene>
    <name evidence="17" type="ORF">APZ18_12710</name>
</gene>
<feature type="compositionally biased region" description="Polar residues" evidence="15">
    <location>
        <begin position="93"/>
        <end position="102"/>
    </location>
</feature>
<dbReference type="SUPFAM" id="SSF53807">
    <property type="entry name" value="Helical backbone' metal receptor"/>
    <property type="match status" value="1"/>
</dbReference>
<dbReference type="GO" id="GO:0046872">
    <property type="term" value="F:metal ion binding"/>
    <property type="evidence" value="ECO:0007669"/>
    <property type="project" value="UniProtKB-KW"/>
</dbReference>
<evidence type="ECO:0000256" key="7">
    <source>
        <dbReference type="ARBA" id="ARBA00022723"/>
    </source>
</evidence>
<dbReference type="NCBIfam" id="TIGR03659">
    <property type="entry name" value="IsdE"/>
    <property type="match status" value="1"/>
</dbReference>
<accession>A0AAW3JS70</accession>
<proteinExistence type="inferred from homology"/>
<dbReference type="InterPro" id="IPR050902">
    <property type="entry name" value="ABC_Transporter_SBP"/>
</dbReference>
<evidence type="ECO:0000256" key="11">
    <source>
        <dbReference type="ARBA" id="ARBA00023139"/>
    </source>
</evidence>
<dbReference type="InterPro" id="IPR019957">
    <property type="entry name" value="ABC_transptr_haem-bd_IsdE"/>
</dbReference>
<feature type="compositionally biased region" description="Basic and acidic residues" evidence="15">
    <location>
        <begin position="58"/>
        <end position="79"/>
    </location>
</feature>
<evidence type="ECO:0000256" key="10">
    <source>
        <dbReference type="ARBA" id="ARBA00023136"/>
    </source>
</evidence>
<evidence type="ECO:0000256" key="12">
    <source>
        <dbReference type="ARBA" id="ARBA00023288"/>
    </source>
</evidence>
<dbReference type="PANTHER" id="PTHR30535:SF36">
    <property type="entry name" value="HIGH-AFFINITY HEME UPTAKE SYSTEM PROTEIN ISDE"/>
    <property type="match status" value="1"/>
</dbReference>
<evidence type="ECO:0000256" key="15">
    <source>
        <dbReference type="SAM" id="MobiDB-lite"/>
    </source>
</evidence>
<protein>
    <recommendedName>
        <fullName evidence="3">High-affinity heme uptake system protein IsdE</fullName>
    </recommendedName>
    <alternativeName>
        <fullName evidence="14">Iron-regulated surface determinant protein E</fullName>
    </alternativeName>
    <alternativeName>
        <fullName evidence="13">Staphylococcal iron-regulated protein F</fullName>
    </alternativeName>
</protein>
<evidence type="ECO:0000259" key="16">
    <source>
        <dbReference type="PROSITE" id="PS50983"/>
    </source>
</evidence>
<dbReference type="GO" id="GO:0016020">
    <property type="term" value="C:membrane"/>
    <property type="evidence" value="ECO:0007669"/>
    <property type="project" value="InterPro"/>
</dbReference>
<comment type="caution">
    <text evidence="17">The sequence shown here is derived from an EMBL/GenBank/DDBJ whole genome shotgun (WGS) entry which is preliminary data.</text>
</comment>
<keyword evidence="10" id="KW-0472">Membrane</keyword>
<dbReference type="Gene3D" id="3.40.50.1980">
    <property type="entry name" value="Nitrogenase molybdenum iron protein domain"/>
    <property type="match status" value="2"/>
</dbReference>
<keyword evidence="5" id="KW-1003">Cell membrane</keyword>
<dbReference type="GO" id="GO:0020037">
    <property type="term" value="F:heme binding"/>
    <property type="evidence" value="ECO:0007669"/>
    <property type="project" value="InterPro"/>
</dbReference>
<keyword evidence="11" id="KW-0564">Palmitate</keyword>
<evidence type="ECO:0000256" key="2">
    <source>
        <dbReference type="ARBA" id="ARBA00008814"/>
    </source>
</evidence>
<name>A0AAW3JS70_9FIRM</name>
<dbReference type="PANTHER" id="PTHR30535">
    <property type="entry name" value="VITAMIN B12-BINDING PROTEIN"/>
    <property type="match status" value="1"/>
</dbReference>
<dbReference type="GO" id="GO:0015886">
    <property type="term" value="P:heme transport"/>
    <property type="evidence" value="ECO:0007669"/>
    <property type="project" value="InterPro"/>
</dbReference>
<dbReference type="EMBL" id="LLKB01000005">
    <property type="protein sequence ID" value="KQC85528.1"/>
    <property type="molecule type" value="Genomic_DNA"/>
</dbReference>
<comment type="cofactor">
    <cofactor evidence="1">
        <name>heme b</name>
        <dbReference type="ChEBI" id="CHEBI:60344"/>
    </cofactor>
</comment>
<keyword evidence="9" id="KW-0408">Iron</keyword>
<keyword evidence="4" id="KW-0813">Transport</keyword>
<evidence type="ECO:0000313" key="18">
    <source>
        <dbReference type="Proteomes" id="UP000050833"/>
    </source>
</evidence>
<keyword evidence="7" id="KW-0479">Metal-binding</keyword>
<reference evidence="17 18" key="1">
    <citation type="submission" date="2015-10" db="EMBL/GenBank/DDBJ databases">
        <title>Butyribacter intestini gen. nov., sp. nov., a butyric acid-producing bacterium of the family Lachnospiraceae isolated from the human faeces.</title>
        <authorList>
            <person name="Zou Y."/>
            <person name="Xue W."/>
            <person name="Luo G."/>
            <person name="Lv M."/>
        </authorList>
    </citation>
    <scope>NUCLEOTIDE SEQUENCE [LARGE SCALE GENOMIC DNA]</scope>
    <source>
        <strain evidence="17 18">TF01-11</strain>
    </source>
</reference>
<evidence type="ECO:0000313" key="17">
    <source>
        <dbReference type="EMBL" id="KQC85528.1"/>
    </source>
</evidence>
<evidence type="ECO:0000256" key="5">
    <source>
        <dbReference type="ARBA" id="ARBA00022475"/>
    </source>
</evidence>
<evidence type="ECO:0000256" key="8">
    <source>
        <dbReference type="ARBA" id="ARBA00022729"/>
    </source>
</evidence>